<dbReference type="Proteomes" id="UP001202550">
    <property type="component" value="Unassembled WGS sequence"/>
</dbReference>
<dbReference type="EMBL" id="JALZWP010000004">
    <property type="protein sequence ID" value="MCL1628184.1"/>
    <property type="molecule type" value="Genomic_DNA"/>
</dbReference>
<dbReference type="Pfam" id="PF01298">
    <property type="entry name" value="TbpB_B_D"/>
    <property type="match status" value="1"/>
</dbReference>
<proteinExistence type="predicted"/>
<name>A0ABT0LZY9_9RHOB</name>
<evidence type="ECO:0000313" key="3">
    <source>
        <dbReference type="EMBL" id="MCL1628184.1"/>
    </source>
</evidence>
<gene>
    <name evidence="3" type="ORF">M3N55_05520</name>
</gene>
<keyword evidence="1" id="KW-0732">Signal</keyword>
<sequence>MLIRVASALSVVTLLSACSGGALSPTSGSVSTTSGNMPNVLAQSGQGNSGGVVANGPPASGIEATMRYNGVSGRGSGARIDFHNGDLTGVAITCTRAGGGATVPECDVVNADSAWLVNELSGRYAYAGGFAVNGHGPDADQDSFVTIHSGPGQQADESVVLPGESVEYRGRFQAGASLIQGGVQYDGRATGSVDLTADFTSGTLSAEFQGLLRDDTDNSYADLAAGFEGALIGPDGRFYNSDGTVLSYNGTQAWGELDGAFYGPNAEEVAGTFGFGNASGGMTGILLGCSEYTLTNCVAPSPGF</sequence>
<feature type="chain" id="PRO_5047174932" evidence="1">
    <location>
        <begin position="25"/>
        <end position="304"/>
    </location>
</feature>
<dbReference type="Gene3D" id="2.40.160.90">
    <property type="match status" value="1"/>
</dbReference>
<evidence type="ECO:0000313" key="4">
    <source>
        <dbReference type="Proteomes" id="UP001202550"/>
    </source>
</evidence>
<dbReference type="SUPFAM" id="SSF56925">
    <property type="entry name" value="OMPA-like"/>
    <property type="match status" value="1"/>
</dbReference>
<dbReference type="InterPro" id="IPR001677">
    <property type="entry name" value="TbpB_B_D"/>
</dbReference>
<dbReference type="InterPro" id="IPR011250">
    <property type="entry name" value="OMP/PagP_B-barrel"/>
</dbReference>
<accession>A0ABT0LZY9</accession>
<keyword evidence="4" id="KW-1185">Reference proteome</keyword>
<feature type="domain" description="Transferrin-binding protein B C-lobe/N-lobe beta-barrel" evidence="2">
    <location>
        <begin position="166"/>
        <end position="274"/>
    </location>
</feature>
<dbReference type="PROSITE" id="PS51257">
    <property type="entry name" value="PROKAR_LIPOPROTEIN"/>
    <property type="match status" value="1"/>
</dbReference>
<feature type="signal peptide" evidence="1">
    <location>
        <begin position="1"/>
        <end position="24"/>
    </location>
</feature>
<evidence type="ECO:0000256" key="1">
    <source>
        <dbReference type="SAM" id="SignalP"/>
    </source>
</evidence>
<reference evidence="3 4" key="1">
    <citation type="submission" date="2022-05" db="EMBL/GenBank/DDBJ databases">
        <title>Seasonal and diel survey of microbial diversity of the Tyrrhenian coast.</title>
        <authorList>
            <person name="Gattoni G."/>
            <person name="Corral P."/>
        </authorList>
    </citation>
    <scope>NUCLEOTIDE SEQUENCE [LARGE SCALE GENOMIC DNA]</scope>
    <source>
        <strain evidence="3 4">V10</strain>
    </source>
</reference>
<evidence type="ECO:0000259" key="2">
    <source>
        <dbReference type="Pfam" id="PF01298"/>
    </source>
</evidence>
<protein>
    <submittedName>
        <fullName evidence="3">Transferrin-binding protein-like solute binding protein</fullName>
    </submittedName>
</protein>
<dbReference type="RefSeq" id="WP_249057215.1">
    <property type="nucleotide sequence ID" value="NZ_JALZWP010000004.1"/>
</dbReference>
<comment type="caution">
    <text evidence="3">The sequence shown here is derived from an EMBL/GenBank/DDBJ whole genome shotgun (WGS) entry which is preliminary data.</text>
</comment>
<organism evidence="3 4">
    <name type="scientific">Roseinatronobacter domitianus</name>
    <dbReference type="NCBI Taxonomy" id="2940293"/>
    <lineage>
        <taxon>Bacteria</taxon>
        <taxon>Pseudomonadati</taxon>
        <taxon>Pseudomonadota</taxon>
        <taxon>Alphaproteobacteria</taxon>
        <taxon>Rhodobacterales</taxon>
        <taxon>Paracoccaceae</taxon>
        <taxon>Roseinatronobacter</taxon>
    </lineage>
</organism>